<evidence type="ECO:0000313" key="8">
    <source>
        <dbReference type="Proteomes" id="UP001432322"/>
    </source>
</evidence>
<evidence type="ECO:0000256" key="5">
    <source>
        <dbReference type="ARBA" id="ARBA00022729"/>
    </source>
</evidence>
<comment type="similarity">
    <text evidence="1">Belongs to the UDP-glycosyltransferase family.</text>
</comment>
<organism evidence="7 8">
    <name type="scientific">Pristionchus fissidentatus</name>
    <dbReference type="NCBI Taxonomy" id="1538716"/>
    <lineage>
        <taxon>Eukaryota</taxon>
        <taxon>Metazoa</taxon>
        <taxon>Ecdysozoa</taxon>
        <taxon>Nematoda</taxon>
        <taxon>Chromadorea</taxon>
        <taxon>Rhabditida</taxon>
        <taxon>Rhabditina</taxon>
        <taxon>Diplogasteromorpha</taxon>
        <taxon>Diplogasteroidea</taxon>
        <taxon>Neodiplogasteridae</taxon>
        <taxon>Pristionchus</taxon>
    </lineage>
</organism>
<dbReference type="CDD" id="cd03784">
    <property type="entry name" value="GT1_Gtf-like"/>
    <property type="match status" value="1"/>
</dbReference>
<keyword evidence="8" id="KW-1185">Reference proteome</keyword>
<name>A0AAV5VWJ6_9BILA</name>
<dbReference type="EMBL" id="BTSY01000004">
    <property type="protein sequence ID" value="GMT22317.1"/>
    <property type="molecule type" value="Genomic_DNA"/>
</dbReference>
<dbReference type="SUPFAM" id="SSF53756">
    <property type="entry name" value="UDP-Glycosyltransferase/glycogen phosphorylase"/>
    <property type="match status" value="1"/>
</dbReference>
<protein>
    <recommendedName>
        <fullName evidence="2">glucuronosyltransferase</fullName>
        <ecNumber evidence="2">2.4.1.17</ecNumber>
    </recommendedName>
</protein>
<evidence type="ECO:0000256" key="4">
    <source>
        <dbReference type="ARBA" id="ARBA00022679"/>
    </source>
</evidence>
<evidence type="ECO:0000256" key="3">
    <source>
        <dbReference type="ARBA" id="ARBA00022676"/>
    </source>
</evidence>
<sequence>FFLLLISSIDAFKILVFKSKFAHSHSKFMGVLADTLQDAGHEVVSLMPVMDPSVPDYTTTKIIRIERVPETQRHLDSFHELNFFTLTYNAWHLPWTKGRTMAGIYEAMCDKVLDEPGLIEMMKDEKFDVMLNEGDACGIGDCNLFYFKKIVSIKVRKLKSTLSRDIGIPLPLSYVQSLNTLRLDPHSMWSRAMNWINHKVSEKLHDVILDASEKVFKKRYGPSFPDFSEIMAKSALIITNQEPVLSAAHPSLKKIIDLGGIVASESKPLDERWLSLLSLRSRTVLVSFGSVARSKTMPEAAKKAILTALPTFPNITFIWKYETPEDDFATEEVGRIDNIVLTQWVPQNDLLGDDRVVAFVSHGGADQPYNAAMMAKNGMAVVYDKFDLNDARKLTDALR</sequence>
<dbReference type="PANTHER" id="PTHR48043:SF23">
    <property type="entry name" value="UDP-GLUCURONOSYLTRANSFERASE"/>
    <property type="match status" value="1"/>
</dbReference>
<accession>A0AAV5VWJ6</accession>
<dbReference type="AlphaFoldDB" id="A0AAV5VWJ6"/>
<comment type="caution">
    <text evidence="7">The sequence shown here is derived from an EMBL/GenBank/DDBJ whole genome shotgun (WGS) entry which is preliminary data.</text>
</comment>
<evidence type="ECO:0000256" key="2">
    <source>
        <dbReference type="ARBA" id="ARBA00012544"/>
    </source>
</evidence>
<dbReference type="FunFam" id="3.40.50.2000:FF:000512">
    <property type="entry name" value="Uncharacterized protein"/>
    <property type="match status" value="1"/>
</dbReference>
<gene>
    <name evidence="7" type="ORF">PFISCL1PPCAC_13614</name>
</gene>
<dbReference type="GO" id="GO:0015020">
    <property type="term" value="F:glucuronosyltransferase activity"/>
    <property type="evidence" value="ECO:0007669"/>
    <property type="project" value="UniProtKB-EC"/>
</dbReference>
<feature type="non-terminal residue" evidence="7">
    <location>
        <position position="399"/>
    </location>
</feature>
<reference evidence="7" key="1">
    <citation type="submission" date="2023-10" db="EMBL/GenBank/DDBJ databases">
        <title>Genome assembly of Pristionchus species.</title>
        <authorList>
            <person name="Yoshida K."/>
            <person name="Sommer R.J."/>
        </authorList>
    </citation>
    <scope>NUCLEOTIDE SEQUENCE</scope>
    <source>
        <strain evidence="7">RS5133</strain>
    </source>
</reference>
<evidence type="ECO:0000256" key="6">
    <source>
        <dbReference type="ARBA" id="ARBA00047475"/>
    </source>
</evidence>
<evidence type="ECO:0000256" key="1">
    <source>
        <dbReference type="ARBA" id="ARBA00009995"/>
    </source>
</evidence>
<keyword evidence="4" id="KW-0808">Transferase</keyword>
<proteinExistence type="inferred from homology"/>
<comment type="catalytic activity">
    <reaction evidence="6">
        <text>glucuronate acceptor + UDP-alpha-D-glucuronate = acceptor beta-D-glucuronoside + UDP + H(+)</text>
        <dbReference type="Rhea" id="RHEA:21032"/>
        <dbReference type="ChEBI" id="CHEBI:15378"/>
        <dbReference type="ChEBI" id="CHEBI:58052"/>
        <dbReference type="ChEBI" id="CHEBI:58223"/>
        <dbReference type="ChEBI" id="CHEBI:132367"/>
        <dbReference type="ChEBI" id="CHEBI:132368"/>
        <dbReference type="EC" id="2.4.1.17"/>
    </reaction>
</comment>
<dbReference type="Pfam" id="PF00201">
    <property type="entry name" value="UDPGT"/>
    <property type="match status" value="1"/>
</dbReference>
<dbReference type="EC" id="2.4.1.17" evidence="2"/>
<feature type="non-terminal residue" evidence="7">
    <location>
        <position position="1"/>
    </location>
</feature>
<keyword evidence="3" id="KW-0328">Glycosyltransferase</keyword>
<dbReference type="InterPro" id="IPR050271">
    <property type="entry name" value="UDP-glycosyltransferase"/>
</dbReference>
<dbReference type="InterPro" id="IPR002213">
    <property type="entry name" value="UDP_glucos_trans"/>
</dbReference>
<keyword evidence="5" id="KW-0732">Signal</keyword>
<evidence type="ECO:0000313" key="7">
    <source>
        <dbReference type="EMBL" id="GMT22317.1"/>
    </source>
</evidence>
<dbReference type="Proteomes" id="UP001432322">
    <property type="component" value="Unassembled WGS sequence"/>
</dbReference>
<dbReference type="Gene3D" id="3.40.50.2000">
    <property type="entry name" value="Glycogen Phosphorylase B"/>
    <property type="match status" value="1"/>
</dbReference>
<dbReference type="PANTHER" id="PTHR48043">
    <property type="entry name" value="EG:EG0003.4 PROTEIN-RELATED"/>
    <property type="match status" value="1"/>
</dbReference>